<dbReference type="Proteomes" id="UP001589718">
    <property type="component" value="Unassembled WGS sequence"/>
</dbReference>
<evidence type="ECO:0000313" key="3">
    <source>
        <dbReference type="Proteomes" id="UP001589718"/>
    </source>
</evidence>
<accession>A0ABV5PIT0</accession>
<organism evidence="2 3">
    <name type="scientific">Streptomyces cremeus</name>
    <dbReference type="NCBI Taxonomy" id="66881"/>
    <lineage>
        <taxon>Bacteria</taxon>
        <taxon>Bacillati</taxon>
        <taxon>Actinomycetota</taxon>
        <taxon>Actinomycetes</taxon>
        <taxon>Kitasatosporales</taxon>
        <taxon>Streptomycetaceae</taxon>
        <taxon>Streptomyces</taxon>
    </lineage>
</organism>
<name>A0ABV5PIT0_STRCM</name>
<comment type="caution">
    <text evidence="2">The sequence shown here is derived from an EMBL/GenBank/DDBJ whole genome shotgun (WGS) entry which is preliminary data.</text>
</comment>
<reference evidence="2 3" key="1">
    <citation type="submission" date="2024-09" db="EMBL/GenBank/DDBJ databases">
        <authorList>
            <person name="Sun Q."/>
            <person name="Mori K."/>
        </authorList>
    </citation>
    <scope>NUCLEOTIDE SEQUENCE [LARGE SCALE GENOMIC DNA]</scope>
    <source>
        <strain evidence="2 3">JCM 4362</strain>
    </source>
</reference>
<dbReference type="RefSeq" id="WP_345219752.1">
    <property type="nucleotide sequence ID" value="NZ_BAAAXE010000002.1"/>
</dbReference>
<feature type="compositionally biased region" description="Basic and acidic residues" evidence="1">
    <location>
        <begin position="72"/>
        <end position="103"/>
    </location>
</feature>
<protein>
    <submittedName>
        <fullName evidence="2">Uncharacterized protein</fullName>
    </submittedName>
</protein>
<feature type="region of interest" description="Disordered" evidence="1">
    <location>
        <begin position="66"/>
        <end position="130"/>
    </location>
</feature>
<proteinExistence type="predicted"/>
<evidence type="ECO:0000256" key="1">
    <source>
        <dbReference type="SAM" id="MobiDB-lite"/>
    </source>
</evidence>
<gene>
    <name evidence="2" type="ORF">ACFFTU_24375</name>
</gene>
<sequence>MYSQSSISSRRSGRPAPTEEMLHGLACVICGTDYRTAATADAVVVAHGHDGPALACRGVCARMSSGSAAGLDEPRPPLAERVRRYEAGRVRRQAEQTRADRTQGDPAPADRTPDGPTQDGHTPGPTGRDA</sequence>
<evidence type="ECO:0000313" key="2">
    <source>
        <dbReference type="EMBL" id="MFB9523087.1"/>
    </source>
</evidence>
<dbReference type="EMBL" id="JBHMCR010000016">
    <property type="protein sequence ID" value="MFB9523087.1"/>
    <property type="molecule type" value="Genomic_DNA"/>
</dbReference>
<keyword evidence="3" id="KW-1185">Reference proteome</keyword>